<dbReference type="Pfam" id="PF02743">
    <property type="entry name" value="dCache_1"/>
    <property type="match status" value="1"/>
</dbReference>
<dbReference type="Gene3D" id="3.30.565.10">
    <property type="entry name" value="Histidine kinase-like ATPase, C-terminal domain"/>
    <property type="match status" value="1"/>
</dbReference>
<dbReference type="CDD" id="cd18773">
    <property type="entry name" value="PDC1_HK_sensor"/>
    <property type="match status" value="1"/>
</dbReference>
<evidence type="ECO:0000256" key="2">
    <source>
        <dbReference type="ARBA" id="ARBA00022475"/>
    </source>
</evidence>
<dbReference type="OrthoDB" id="9776552at2"/>
<feature type="transmembrane region" description="Helical" evidence="9">
    <location>
        <begin position="282"/>
        <end position="305"/>
    </location>
</feature>
<evidence type="ECO:0000256" key="4">
    <source>
        <dbReference type="ARBA" id="ARBA00022679"/>
    </source>
</evidence>
<dbReference type="CDD" id="cd06225">
    <property type="entry name" value="HAMP"/>
    <property type="match status" value="1"/>
</dbReference>
<keyword evidence="7 9" id="KW-1133">Transmembrane helix</keyword>
<keyword evidence="4" id="KW-0808">Transferase</keyword>
<dbReference type="RefSeq" id="WP_161699655.1">
    <property type="nucleotide sequence ID" value="NZ_JAAAMU010000007.1"/>
</dbReference>
<dbReference type="Pfam" id="PF02518">
    <property type="entry name" value="HATPase_c"/>
    <property type="match status" value="1"/>
</dbReference>
<dbReference type="SUPFAM" id="SSF55874">
    <property type="entry name" value="ATPase domain of HSP90 chaperone/DNA topoisomerase II/histidine kinase"/>
    <property type="match status" value="1"/>
</dbReference>
<gene>
    <name evidence="11" type="ORF">GT003_16395</name>
</gene>
<evidence type="ECO:0000256" key="5">
    <source>
        <dbReference type="ARBA" id="ARBA00022692"/>
    </source>
</evidence>
<dbReference type="PANTHER" id="PTHR42713">
    <property type="entry name" value="HISTIDINE KINASE-RELATED"/>
    <property type="match status" value="1"/>
</dbReference>
<protein>
    <submittedName>
        <fullName evidence="11">HAMP domain-containing protein</fullName>
    </submittedName>
</protein>
<evidence type="ECO:0000256" key="9">
    <source>
        <dbReference type="SAM" id="Phobius"/>
    </source>
</evidence>
<dbReference type="InterPro" id="IPR003660">
    <property type="entry name" value="HAMP_dom"/>
</dbReference>
<dbReference type="Gene3D" id="6.10.340.10">
    <property type="match status" value="1"/>
</dbReference>
<dbReference type="InterPro" id="IPR003594">
    <property type="entry name" value="HATPase_dom"/>
</dbReference>
<accession>A0A7X4YS74</accession>
<comment type="subcellular location">
    <subcellularLocation>
        <location evidence="1">Cell membrane</location>
        <topology evidence="1">Multi-pass membrane protein</topology>
    </subcellularLocation>
</comment>
<dbReference type="InterPro" id="IPR036890">
    <property type="entry name" value="HATPase_C_sf"/>
</dbReference>
<dbReference type="SUPFAM" id="SSF103190">
    <property type="entry name" value="Sensory domain-like"/>
    <property type="match status" value="1"/>
</dbReference>
<evidence type="ECO:0000259" key="10">
    <source>
        <dbReference type="PROSITE" id="PS50885"/>
    </source>
</evidence>
<keyword evidence="5 9" id="KW-0812">Transmembrane</keyword>
<keyword evidence="3" id="KW-0597">Phosphoprotein</keyword>
<evidence type="ECO:0000313" key="12">
    <source>
        <dbReference type="Proteomes" id="UP000558113"/>
    </source>
</evidence>
<evidence type="ECO:0000256" key="7">
    <source>
        <dbReference type="ARBA" id="ARBA00022989"/>
    </source>
</evidence>
<dbReference type="EMBL" id="JAAAMU010000007">
    <property type="protein sequence ID" value="NBC70584.1"/>
    <property type="molecule type" value="Genomic_DNA"/>
</dbReference>
<dbReference type="GO" id="GO:0005886">
    <property type="term" value="C:plasma membrane"/>
    <property type="evidence" value="ECO:0007669"/>
    <property type="project" value="UniProtKB-SubCell"/>
</dbReference>
<dbReference type="InterPro" id="IPR033479">
    <property type="entry name" value="dCache_1"/>
</dbReference>
<comment type="caution">
    <text evidence="11">The sequence shown here is derived from an EMBL/GenBank/DDBJ whole genome shotgun (WGS) entry which is preliminary data.</text>
</comment>
<dbReference type="AlphaFoldDB" id="A0A7X4YS74"/>
<dbReference type="Gene3D" id="3.30.450.20">
    <property type="entry name" value="PAS domain"/>
    <property type="match status" value="2"/>
</dbReference>
<keyword evidence="6" id="KW-0418">Kinase</keyword>
<evidence type="ECO:0000256" key="6">
    <source>
        <dbReference type="ARBA" id="ARBA00022777"/>
    </source>
</evidence>
<feature type="domain" description="HAMP" evidence="10">
    <location>
        <begin position="306"/>
        <end position="358"/>
    </location>
</feature>
<dbReference type="Proteomes" id="UP000558113">
    <property type="component" value="Unassembled WGS sequence"/>
</dbReference>
<dbReference type="Pfam" id="PF00672">
    <property type="entry name" value="HAMP"/>
    <property type="match status" value="1"/>
</dbReference>
<evidence type="ECO:0000313" key="11">
    <source>
        <dbReference type="EMBL" id="NBC70584.1"/>
    </source>
</evidence>
<dbReference type="SUPFAM" id="SSF158472">
    <property type="entry name" value="HAMP domain-like"/>
    <property type="match status" value="1"/>
</dbReference>
<keyword evidence="8 9" id="KW-0472">Membrane</keyword>
<dbReference type="InterPro" id="IPR010559">
    <property type="entry name" value="Sig_transdc_His_kin_internal"/>
</dbReference>
<dbReference type="PANTHER" id="PTHR42713:SF2">
    <property type="entry name" value="TWO-COMPONENT SENSOR KINASE YESM"/>
    <property type="match status" value="1"/>
</dbReference>
<evidence type="ECO:0000256" key="1">
    <source>
        <dbReference type="ARBA" id="ARBA00004651"/>
    </source>
</evidence>
<dbReference type="Pfam" id="PF06580">
    <property type="entry name" value="His_kinase"/>
    <property type="match status" value="1"/>
</dbReference>
<evidence type="ECO:0000256" key="8">
    <source>
        <dbReference type="ARBA" id="ARBA00023136"/>
    </source>
</evidence>
<dbReference type="InterPro" id="IPR029151">
    <property type="entry name" value="Sensor-like_sf"/>
</dbReference>
<keyword evidence="12" id="KW-1185">Reference proteome</keyword>
<feature type="transmembrane region" description="Helical" evidence="9">
    <location>
        <begin position="12"/>
        <end position="35"/>
    </location>
</feature>
<evidence type="ECO:0000256" key="3">
    <source>
        <dbReference type="ARBA" id="ARBA00022553"/>
    </source>
</evidence>
<proteinExistence type="predicted"/>
<organism evidence="11 12">
    <name type="scientific">Paenibacillus sacheonensis</name>
    <dbReference type="NCBI Taxonomy" id="742054"/>
    <lineage>
        <taxon>Bacteria</taxon>
        <taxon>Bacillati</taxon>
        <taxon>Bacillota</taxon>
        <taxon>Bacilli</taxon>
        <taxon>Bacillales</taxon>
        <taxon>Paenibacillaceae</taxon>
        <taxon>Paenibacillus</taxon>
    </lineage>
</organism>
<reference evidence="11 12" key="1">
    <citation type="submission" date="2020-01" db="EMBL/GenBank/DDBJ databases">
        <title>Paenibacillus soybeanensis sp. nov. isolated from the nodules of soybean (Glycine max(L.) Merr).</title>
        <authorList>
            <person name="Wang H."/>
        </authorList>
    </citation>
    <scope>NUCLEOTIDE SEQUENCE [LARGE SCALE GENOMIC DNA]</scope>
    <source>
        <strain evidence="11 12">DSM 23054</strain>
    </source>
</reference>
<dbReference type="InterPro" id="IPR051552">
    <property type="entry name" value="HptR"/>
</dbReference>
<dbReference type="PROSITE" id="PS50885">
    <property type="entry name" value="HAMP"/>
    <property type="match status" value="1"/>
</dbReference>
<sequence length="573" mass="64215">MKLIPRSLQSRISWIYMLISVFTIGIIGATLYVGISRAVMNESVQSANMAISKSGTLVEMYIDRLKVLSTMLAHNPQTIQTLSSPSQEGEQEELQFIQLALQSDPNIKSVIVIGKDGYVLSNEKKLNMRRSSNMMNEPWYVAAIHSTNPVLTSARMQKFSMDKNNWVISMSQEIKDANGHNLGVVLLDIEYEGIEDYLNDLELGSGGFAFIINSEGGIVYHQDPSYFTDPAKQEQLRTISMSKQGFDASANLLTYRTKLRNSDWTLVGVSSLDGLRQVRKQLLLSFVLVGIGLLLLIMLVSPFLAKSITRPIRRLEQAMQKVKSGTLEVSVSETGATEVQGLAQHFNTMVTEMRRLMQDIETKEKTLHRYELSVLHSQINPHFLYNTLDTIVWMAEFNESERVISTTKALAKFFQLSLSGGSEMTTVENEMNHVAQYLIIQKERYGEKLQVRLYFDPALASKVIPKIILQPLAENAIYHGIREKEGPGLLEITALPADDGSVRFIVKDDGVGFDPDTRANTEREEETLRTLPKLGGVGINNVDERLKLYYGQPYGITLHSRPGEGTTVTIIIP</sequence>
<dbReference type="GO" id="GO:0000155">
    <property type="term" value="F:phosphorelay sensor kinase activity"/>
    <property type="evidence" value="ECO:0007669"/>
    <property type="project" value="InterPro"/>
</dbReference>
<name>A0A7X4YS74_9BACL</name>
<keyword evidence="2" id="KW-1003">Cell membrane</keyword>
<dbReference type="SMART" id="SM00304">
    <property type="entry name" value="HAMP"/>
    <property type="match status" value="1"/>
</dbReference>